<keyword evidence="2" id="KW-0378">Hydrolase</keyword>
<gene>
    <name evidence="2" type="ORF">EHW97_00230</name>
</gene>
<dbReference type="Pfam" id="PF12710">
    <property type="entry name" value="HAD"/>
    <property type="match status" value="1"/>
</dbReference>
<feature type="region of interest" description="Disordered" evidence="1">
    <location>
        <begin position="1"/>
        <end position="23"/>
    </location>
</feature>
<feature type="compositionally biased region" description="Basic and acidic residues" evidence="1">
    <location>
        <begin position="8"/>
        <end position="19"/>
    </location>
</feature>
<organism evidence="2 3">
    <name type="scientific">Aeromicrobium camelliae</name>
    <dbReference type="NCBI Taxonomy" id="1538144"/>
    <lineage>
        <taxon>Bacteria</taxon>
        <taxon>Bacillati</taxon>
        <taxon>Actinomycetota</taxon>
        <taxon>Actinomycetes</taxon>
        <taxon>Propionibacteriales</taxon>
        <taxon>Nocardioidaceae</taxon>
        <taxon>Aeromicrobium</taxon>
    </lineage>
</organism>
<dbReference type="AlphaFoldDB" id="A0A3N6WR56"/>
<dbReference type="GO" id="GO:0016787">
    <property type="term" value="F:hydrolase activity"/>
    <property type="evidence" value="ECO:0007669"/>
    <property type="project" value="UniProtKB-KW"/>
</dbReference>
<dbReference type="EMBL" id="RQJX01000001">
    <property type="protein sequence ID" value="RQN09966.1"/>
    <property type="molecule type" value="Genomic_DNA"/>
</dbReference>
<evidence type="ECO:0000313" key="2">
    <source>
        <dbReference type="EMBL" id="RQN09966.1"/>
    </source>
</evidence>
<reference evidence="2 3" key="1">
    <citation type="submission" date="2018-11" db="EMBL/GenBank/DDBJ databases">
        <authorList>
            <person name="Li F."/>
        </authorList>
    </citation>
    <scope>NUCLEOTIDE SEQUENCE [LARGE SCALE GENOMIC DNA]</scope>
    <source>
        <strain evidence="2 3">YS17T</strain>
    </source>
</reference>
<protein>
    <submittedName>
        <fullName evidence="2">Haloacid dehalogenase-like hydrolase</fullName>
    </submittedName>
</protein>
<name>A0A3N6WR56_9ACTN</name>
<keyword evidence="3" id="KW-1185">Reference proteome</keyword>
<evidence type="ECO:0000313" key="3">
    <source>
        <dbReference type="Proteomes" id="UP000275225"/>
    </source>
</evidence>
<proteinExistence type="predicted"/>
<evidence type="ECO:0000256" key="1">
    <source>
        <dbReference type="SAM" id="MobiDB-lite"/>
    </source>
</evidence>
<dbReference type="Proteomes" id="UP000275225">
    <property type="component" value="Unassembled WGS sequence"/>
</dbReference>
<comment type="caution">
    <text evidence="2">The sequence shown here is derived from an EMBL/GenBank/DDBJ whole genome shotgun (WGS) entry which is preliminary data.</text>
</comment>
<accession>A0A3N6WR56</accession>
<sequence>MGTAPSVRDPRRGAHGRERSARRRAASRLRRALVRRRRACAGHRVTPVDGAASARELVVVTDLDGTLVEGDGFDLSVQALARRSPARRLALALVTPVAWALMAVRLGRATAASLRLWVVTVGVSPTVLDAAVNDIVRRTVPVSAARPGSALAEIRGHLADGARLVVVRRGRGPSPRRRAVFSVWRRRSSQLPGDRGGAASASTRG</sequence>